<gene>
    <name evidence="2" type="ORF">EPD60_06840</name>
</gene>
<reference evidence="2 3" key="1">
    <citation type="submission" date="2019-03" db="EMBL/GenBank/DDBJ databases">
        <authorList>
            <person name="Kim M.K.M."/>
        </authorList>
    </citation>
    <scope>NUCLEOTIDE SEQUENCE [LARGE SCALE GENOMIC DNA]</scope>
    <source>
        <strain evidence="2 3">17J68-12</strain>
    </source>
</reference>
<keyword evidence="3" id="KW-1185">Reference proteome</keyword>
<name>A0A4R1BIB9_9BACT</name>
<evidence type="ECO:0000256" key="1">
    <source>
        <dbReference type="SAM" id="SignalP"/>
    </source>
</evidence>
<evidence type="ECO:0000313" key="2">
    <source>
        <dbReference type="EMBL" id="TCJ17020.1"/>
    </source>
</evidence>
<proteinExistence type="predicted"/>
<feature type="chain" id="PRO_5020989407" evidence="1">
    <location>
        <begin position="21"/>
        <end position="214"/>
    </location>
</feature>
<feature type="signal peptide" evidence="1">
    <location>
        <begin position="1"/>
        <end position="20"/>
    </location>
</feature>
<dbReference type="EMBL" id="SJZI01000009">
    <property type="protein sequence ID" value="TCJ17020.1"/>
    <property type="molecule type" value="Genomic_DNA"/>
</dbReference>
<sequence length="214" mass="23336">MSTILFFLIVTSVAAQPAAALPEVVVANCAAWRPMELGVTRRPAGPSIGIPDGQFGMRFHVFISNPTGRNGWIESLTFYVDRQEPRQHTDAPVALHFFLPSDTSRNGIPLTGEAVRVVPGRTGRINVDLTAYRIPMPAEGLIIGIEVPDAGPQFRYEVKGDSGAGGAWTDKLYGFRFDAAPVLRERAQDLQKPGMRPVLPPEPALGLSVRFCRE</sequence>
<organism evidence="2 3">
    <name type="scientific">Flaviaesturariibacter flavus</name>
    <dbReference type="NCBI Taxonomy" id="2502780"/>
    <lineage>
        <taxon>Bacteria</taxon>
        <taxon>Pseudomonadati</taxon>
        <taxon>Bacteroidota</taxon>
        <taxon>Chitinophagia</taxon>
        <taxon>Chitinophagales</taxon>
        <taxon>Chitinophagaceae</taxon>
        <taxon>Flaviaestuariibacter</taxon>
    </lineage>
</organism>
<dbReference type="OrthoDB" id="914976at2"/>
<dbReference type="Proteomes" id="UP000295334">
    <property type="component" value="Unassembled WGS sequence"/>
</dbReference>
<protein>
    <submittedName>
        <fullName evidence="2">Uncharacterized protein</fullName>
    </submittedName>
</protein>
<dbReference type="RefSeq" id="WP_131448189.1">
    <property type="nucleotide sequence ID" value="NZ_SJZI01000009.1"/>
</dbReference>
<keyword evidence="1" id="KW-0732">Signal</keyword>
<evidence type="ECO:0000313" key="3">
    <source>
        <dbReference type="Proteomes" id="UP000295334"/>
    </source>
</evidence>
<comment type="caution">
    <text evidence="2">The sequence shown here is derived from an EMBL/GenBank/DDBJ whole genome shotgun (WGS) entry which is preliminary data.</text>
</comment>
<dbReference type="AlphaFoldDB" id="A0A4R1BIB9"/>
<accession>A0A4R1BIB9</accession>